<dbReference type="Proteomes" id="UP000568380">
    <property type="component" value="Unassembled WGS sequence"/>
</dbReference>
<dbReference type="AlphaFoldDB" id="A0A7W8EK57"/>
<keyword evidence="1" id="KW-0812">Transmembrane</keyword>
<evidence type="ECO:0000313" key="3">
    <source>
        <dbReference type="Proteomes" id="UP000568380"/>
    </source>
</evidence>
<dbReference type="EMBL" id="JACHIN010000013">
    <property type="protein sequence ID" value="MBB5082359.1"/>
    <property type="molecule type" value="Genomic_DNA"/>
</dbReference>
<protein>
    <recommendedName>
        <fullName evidence="4">Oxidoreductase</fullName>
    </recommendedName>
</protein>
<accession>A0A7W8EK57</accession>
<keyword evidence="3" id="KW-1185">Reference proteome</keyword>
<dbReference type="RefSeq" id="WP_184970517.1">
    <property type="nucleotide sequence ID" value="NZ_JACHIN010000013.1"/>
</dbReference>
<reference evidence="2 3" key="1">
    <citation type="submission" date="2020-08" db="EMBL/GenBank/DDBJ databases">
        <title>Genomic Encyclopedia of Type Strains, Phase IV (KMG-IV): sequencing the most valuable type-strain genomes for metagenomic binning, comparative biology and taxonomic classification.</title>
        <authorList>
            <person name="Goeker M."/>
        </authorList>
    </citation>
    <scope>NUCLEOTIDE SEQUENCE [LARGE SCALE GENOMIC DNA]</scope>
    <source>
        <strain evidence="2 3">DSM 45385</strain>
    </source>
</reference>
<feature type="transmembrane region" description="Helical" evidence="1">
    <location>
        <begin position="390"/>
        <end position="413"/>
    </location>
</feature>
<sequence length="480" mass="50907">MPPTDWNAAETRLWHAFRQGAELDLAALDEAERKVRADVVAELLLHGPDALPGRVAALKLTGAEIQGRLDLEGAVIEPALALVGCTFEHGVNLTTATAGAICLNDSHLPELSAELLRARTFMMRDAELDGNLWIQGARVDIDIDLDRTRVAGFLNANLAVTGGWLNGRGSPRHDDVEPGLTIGGELDLVGAQLGGLDLHGARIGDGVWARGAVIGYACLATAEIGGPLSLRAARITGELDLDAVVIRPPSDPMMIDLTDAEVATAVVTPSPDSSGRLSLRNARITAYADQPGAGHETDLDGFAYQRLHPLSPECADERLAWLERGAAPSTPQPYEQLAAAYRAVGLHREAGRVLREKLRRTSRARGGLARAWGALQDLVLGYGFQPWRAVVAFAAILAAGTVYFATVSCPSLCPIKAGEHPAWDPFLYTLDLLIPLANLGHDGVWNPVGLAKAVSLMVIVAGWALVTTIAAAAARALTRP</sequence>
<evidence type="ECO:0000313" key="2">
    <source>
        <dbReference type="EMBL" id="MBB5082359.1"/>
    </source>
</evidence>
<keyword evidence="1" id="KW-0472">Membrane</keyword>
<comment type="caution">
    <text evidence="2">The sequence shown here is derived from an EMBL/GenBank/DDBJ whole genome shotgun (WGS) entry which is preliminary data.</text>
</comment>
<gene>
    <name evidence="2" type="ORF">HNR40_007854</name>
</gene>
<name>A0A7W8EK57_9ACTN</name>
<evidence type="ECO:0008006" key="4">
    <source>
        <dbReference type="Google" id="ProtNLM"/>
    </source>
</evidence>
<keyword evidence="1" id="KW-1133">Transmembrane helix</keyword>
<feature type="transmembrane region" description="Helical" evidence="1">
    <location>
        <begin position="453"/>
        <end position="474"/>
    </location>
</feature>
<organism evidence="2 3">
    <name type="scientific">Nonomuraea endophytica</name>
    <dbReference type="NCBI Taxonomy" id="714136"/>
    <lineage>
        <taxon>Bacteria</taxon>
        <taxon>Bacillati</taxon>
        <taxon>Actinomycetota</taxon>
        <taxon>Actinomycetes</taxon>
        <taxon>Streptosporangiales</taxon>
        <taxon>Streptosporangiaceae</taxon>
        <taxon>Nonomuraea</taxon>
    </lineage>
</organism>
<evidence type="ECO:0000256" key="1">
    <source>
        <dbReference type="SAM" id="Phobius"/>
    </source>
</evidence>
<proteinExistence type="predicted"/>